<dbReference type="Pfam" id="PF03478">
    <property type="entry name" value="Beta-prop_KIB1-4"/>
    <property type="match status" value="1"/>
</dbReference>
<dbReference type="AlphaFoldDB" id="R0G0J6"/>
<gene>
    <name evidence="2" type="ORF">CARUB_v10024912mg</name>
</gene>
<protein>
    <recommendedName>
        <fullName evidence="1">KIB1-4 beta-propeller domain-containing protein</fullName>
    </recommendedName>
</protein>
<accession>R0G0J6</accession>
<dbReference type="InterPro" id="IPR005174">
    <property type="entry name" value="KIB1-4_b-propeller"/>
</dbReference>
<dbReference type="Proteomes" id="UP000029121">
    <property type="component" value="Unassembled WGS sequence"/>
</dbReference>
<evidence type="ECO:0000259" key="1">
    <source>
        <dbReference type="Pfam" id="PF03478"/>
    </source>
</evidence>
<dbReference type="Gene3D" id="1.20.1280.50">
    <property type="match status" value="1"/>
</dbReference>
<evidence type="ECO:0000313" key="2">
    <source>
        <dbReference type="EMBL" id="EOA28686.1"/>
    </source>
</evidence>
<dbReference type="EMBL" id="KB870808">
    <property type="protein sequence ID" value="EOA28686.1"/>
    <property type="molecule type" value="Genomic_DNA"/>
</dbReference>
<reference evidence="3" key="1">
    <citation type="journal article" date="2013" name="Nat. Genet.">
        <title>The Capsella rubella genome and the genomic consequences of rapid mating system evolution.</title>
        <authorList>
            <person name="Slotte T."/>
            <person name="Hazzouri K.M."/>
            <person name="Agren J.A."/>
            <person name="Koenig D."/>
            <person name="Maumus F."/>
            <person name="Guo Y.L."/>
            <person name="Steige K."/>
            <person name="Platts A.E."/>
            <person name="Escobar J.S."/>
            <person name="Newman L.K."/>
            <person name="Wang W."/>
            <person name="Mandakova T."/>
            <person name="Vello E."/>
            <person name="Smith L.M."/>
            <person name="Henz S.R."/>
            <person name="Steffen J."/>
            <person name="Takuno S."/>
            <person name="Brandvain Y."/>
            <person name="Coop G."/>
            <person name="Andolfatto P."/>
            <person name="Hu T.T."/>
            <person name="Blanchette M."/>
            <person name="Clark R.M."/>
            <person name="Quesneville H."/>
            <person name="Nordborg M."/>
            <person name="Gaut B.S."/>
            <person name="Lysak M.A."/>
            <person name="Jenkins J."/>
            <person name="Grimwood J."/>
            <person name="Chapman J."/>
            <person name="Prochnik S."/>
            <person name="Shu S."/>
            <person name="Rokhsar D."/>
            <person name="Schmutz J."/>
            <person name="Weigel D."/>
            <person name="Wright S.I."/>
        </authorList>
    </citation>
    <scope>NUCLEOTIDE SEQUENCE [LARGE SCALE GENOMIC DNA]</scope>
    <source>
        <strain evidence="3">cv. Monte Gargano</strain>
    </source>
</reference>
<evidence type="ECO:0000313" key="3">
    <source>
        <dbReference type="Proteomes" id="UP000029121"/>
    </source>
</evidence>
<name>R0G0J6_9BRAS</name>
<keyword evidence="3" id="KW-1185">Reference proteome</keyword>
<dbReference type="PANTHER" id="PTHR47123:SF24">
    <property type="entry name" value="LOW PROTEIN: F-BOX_KELCH-REPEAT PROTEIN"/>
    <property type="match status" value="1"/>
</dbReference>
<organism evidence="2 3">
    <name type="scientific">Capsella rubella</name>
    <dbReference type="NCBI Taxonomy" id="81985"/>
    <lineage>
        <taxon>Eukaryota</taxon>
        <taxon>Viridiplantae</taxon>
        <taxon>Streptophyta</taxon>
        <taxon>Embryophyta</taxon>
        <taxon>Tracheophyta</taxon>
        <taxon>Spermatophyta</taxon>
        <taxon>Magnoliopsida</taxon>
        <taxon>eudicotyledons</taxon>
        <taxon>Gunneridae</taxon>
        <taxon>Pentapetalae</taxon>
        <taxon>rosids</taxon>
        <taxon>malvids</taxon>
        <taxon>Brassicales</taxon>
        <taxon>Brassicaceae</taxon>
        <taxon>Camelineae</taxon>
        <taxon>Capsella</taxon>
    </lineage>
</organism>
<proteinExistence type="predicted"/>
<dbReference type="SUPFAM" id="SSF81383">
    <property type="entry name" value="F-box domain"/>
    <property type="match status" value="1"/>
</dbReference>
<dbReference type="InterPro" id="IPR051304">
    <property type="entry name" value="SCF_F-box_domain"/>
</dbReference>
<dbReference type="PANTHER" id="PTHR47123">
    <property type="entry name" value="F-BOX PROTEIN SKIP23"/>
    <property type="match status" value="1"/>
</dbReference>
<sequence length="312" mass="34846">MAAPETKKKISTSLIMPDWSQLPDELLPLISTHLEECFFDVIHARSVCSLWRSAFPYPTSIIRQSYSLPTVRSESNNFCTLEKVPLFLFRVRAPHYDVGGKRRRIVVLRTYSMCTPLLVLTSAEMRWKPLEFDNTSDGLCVGIFACRGKFYATFLPGRVLVIDPYSLEVTLLLPSPHPVHSLVPFGNDELFLVDVSFHSVAGPGIRQITCRVSRLDEMTGTWVGVKDLGNRVLFIGGLGNFSCSGKELPHGCGLHGNSILFTNLPGNVTSAFEYGVHTGDVEEDLNCWRSSRVNRVMILEKSSPMVAFQVEC</sequence>
<dbReference type="InterPro" id="IPR036047">
    <property type="entry name" value="F-box-like_dom_sf"/>
</dbReference>
<feature type="domain" description="KIB1-4 beta-propeller" evidence="1">
    <location>
        <begin position="105"/>
        <end position="270"/>
    </location>
</feature>